<organism evidence="2 3">
    <name type="scientific">Linum trigynum</name>
    <dbReference type="NCBI Taxonomy" id="586398"/>
    <lineage>
        <taxon>Eukaryota</taxon>
        <taxon>Viridiplantae</taxon>
        <taxon>Streptophyta</taxon>
        <taxon>Embryophyta</taxon>
        <taxon>Tracheophyta</taxon>
        <taxon>Spermatophyta</taxon>
        <taxon>Magnoliopsida</taxon>
        <taxon>eudicotyledons</taxon>
        <taxon>Gunneridae</taxon>
        <taxon>Pentapetalae</taxon>
        <taxon>rosids</taxon>
        <taxon>fabids</taxon>
        <taxon>Malpighiales</taxon>
        <taxon>Linaceae</taxon>
        <taxon>Linum</taxon>
    </lineage>
</organism>
<proteinExistence type="predicted"/>
<accession>A0AAV2GR84</accession>
<sequence>MSAVASPLAEGDSEDPPPAETVAGQQHPPIELSSPNSKTDRESQHTKKRAKPTVMQVENNDTEDEMLKDAPNGNQCRE</sequence>
<evidence type="ECO:0000256" key="1">
    <source>
        <dbReference type="SAM" id="MobiDB-lite"/>
    </source>
</evidence>
<gene>
    <name evidence="2" type="ORF">LTRI10_LOCUS52439</name>
</gene>
<keyword evidence="3" id="KW-1185">Reference proteome</keyword>
<dbReference type="EMBL" id="OZ034822">
    <property type="protein sequence ID" value="CAL1413189.1"/>
    <property type="molecule type" value="Genomic_DNA"/>
</dbReference>
<dbReference type="AlphaFoldDB" id="A0AAV2GR84"/>
<dbReference type="Proteomes" id="UP001497516">
    <property type="component" value="Chromosome 9"/>
</dbReference>
<feature type="region of interest" description="Disordered" evidence="1">
    <location>
        <begin position="1"/>
        <end position="78"/>
    </location>
</feature>
<evidence type="ECO:0000313" key="3">
    <source>
        <dbReference type="Proteomes" id="UP001497516"/>
    </source>
</evidence>
<reference evidence="2 3" key="1">
    <citation type="submission" date="2024-04" db="EMBL/GenBank/DDBJ databases">
        <authorList>
            <person name="Fracassetti M."/>
        </authorList>
    </citation>
    <scope>NUCLEOTIDE SEQUENCE [LARGE SCALE GENOMIC DNA]</scope>
</reference>
<evidence type="ECO:0000313" key="2">
    <source>
        <dbReference type="EMBL" id="CAL1413189.1"/>
    </source>
</evidence>
<name>A0AAV2GR84_9ROSI</name>
<protein>
    <submittedName>
        <fullName evidence="2">Uncharacterized protein</fullName>
    </submittedName>
</protein>